<dbReference type="STRING" id="118060.ATZ35_08090"/>
<dbReference type="RefSeq" id="WP_208930321.1">
    <property type="nucleotide sequence ID" value="NZ_CP013655.1"/>
</dbReference>
<reference evidence="4" key="1">
    <citation type="submission" date="2015-12" db="EMBL/GenBank/DDBJ databases">
        <authorList>
            <person name="Lauer A."/>
            <person name="Humrighouse B."/>
            <person name="Loparev V."/>
            <person name="Shewmaker P.L."/>
            <person name="Whitney A.M."/>
            <person name="McLaughlin R.W."/>
        </authorList>
    </citation>
    <scope>NUCLEOTIDE SEQUENCE [LARGE SCALE GENOMIC DNA]</scope>
    <source>
        <strain evidence="4">LMG 26678</strain>
    </source>
</reference>
<dbReference type="KEGG" id="erx:ATZ35_08090"/>
<dbReference type="Proteomes" id="UP000067523">
    <property type="component" value="Chromosome"/>
</dbReference>
<evidence type="ECO:0000313" key="3">
    <source>
        <dbReference type="EMBL" id="ALS37119.1"/>
    </source>
</evidence>
<evidence type="ECO:0008006" key="5">
    <source>
        <dbReference type="Google" id="ProtNLM"/>
    </source>
</evidence>
<dbReference type="AlphaFoldDB" id="A0A0U2VRV7"/>
<dbReference type="Gene3D" id="1.10.287.1490">
    <property type="match status" value="1"/>
</dbReference>
<gene>
    <name evidence="3" type="ORF">ATZ35_08090</name>
</gene>
<evidence type="ECO:0000256" key="1">
    <source>
        <dbReference type="SAM" id="Coils"/>
    </source>
</evidence>
<keyword evidence="4" id="KW-1185">Reference proteome</keyword>
<evidence type="ECO:0000313" key="4">
    <source>
        <dbReference type="Proteomes" id="UP000067523"/>
    </source>
</evidence>
<organism evidence="3 4">
    <name type="scientific">Enterococcus rotai</name>
    <dbReference type="NCBI Taxonomy" id="118060"/>
    <lineage>
        <taxon>Bacteria</taxon>
        <taxon>Bacillati</taxon>
        <taxon>Bacillota</taxon>
        <taxon>Bacilli</taxon>
        <taxon>Lactobacillales</taxon>
        <taxon>Enterococcaceae</taxon>
        <taxon>Enterococcus</taxon>
    </lineage>
</organism>
<dbReference type="EMBL" id="CP013655">
    <property type="protein sequence ID" value="ALS37119.1"/>
    <property type="molecule type" value="Genomic_DNA"/>
</dbReference>
<sequence length="451" mass="51877">MAKRRLIKKINEVSEEELTQDIEFNSEEEQRPVSVTTTNNSSLLAEQEQEITRLRELIEEYRLQESEFEQNKEENFRLSQQNKQLVIKVESNQNELELLKEKNDELATQLNQKETEIFELEDANESADSTEEINRLKAQIEELKKENTNGQEQIAYLETALVEKDKALDTQILEKEKEIQQLQADLAARGTIGEKQEALETVKMELESLNEKLQTTDKENQELTQKLADLQAQMHQLQQENQDLKDKEITLSTSSDASVDNSRVEELKKELESVLKEKSDLETNLGRIQGLNDKYSIQKNVFESELAGLRSIYKEKEEELENLNAELETMRSMSTTGEATGNQLAELLQAKQQINDLLLKNQSLQEEALKSQQEIGEVMVSAKKEANRIISEAQVEAKHMVNSAELEMLNIGNRAKNISNEVEESKNEVMTIYRELEERLSKLSRLDKTGN</sequence>
<keyword evidence="1" id="KW-0175">Coiled coil</keyword>
<feature type="region of interest" description="Disordered" evidence="2">
    <location>
        <begin position="21"/>
        <end position="47"/>
    </location>
</feature>
<proteinExistence type="predicted"/>
<evidence type="ECO:0000256" key="2">
    <source>
        <dbReference type="SAM" id="MobiDB-lite"/>
    </source>
</evidence>
<feature type="coiled-coil region" evidence="1">
    <location>
        <begin position="408"/>
        <end position="446"/>
    </location>
</feature>
<protein>
    <recommendedName>
        <fullName evidence="5">M protein repeat protein</fullName>
    </recommendedName>
</protein>
<accession>A0A0U2VRV7</accession>
<name>A0A0U2VRV7_9ENTE</name>
<feature type="compositionally biased region" description="Polar residues" evidence="2">
    <location>
        <begin position="33"/>
        <end position="44"/>
    </location>
</feature>